<accession>A0ABU6QJP0</accession>
<evidence type="ECO:0000256" key="2">
    <source>
        <dbReference type="SAM" id="Phobius"/>
    </source>
</evidence>
<gene>
    <name evidence="3" type="ORF">PIB30_054602</name>
</gene>
<sequence>MLRIKFSEHTNLVRYAQRHKTELIEAGTSPSYDPSFNSDASSSASRARSTSSSKAKSKQKSKREETKEEKTLKKRAKYFVAAQLAAVFLFVSIMSGYGGGDGEIDDDGYDLDD</sequence>
<evidence type="ECO:0000313" key="3">
    <source>
        <dbReference type="EMBL" id="MED6111681.1"/>
    </source>
</evidence>
<feature type="region of interest" description="Disordered" evidence="1">
    <location>
        <begin position="24"/>
        <end position="72"/>
    </location>
</feature>
<keyword evidence="2" id="KW-1133">Transmembrane helix</keyword>
<protein>
    <submittedName>
        <fullName evidence="3">Uncharacterized protein</fullName>
    </submittedName>
</protein>
<dbReference type="Proteomes" id="UP001341840">
    <property type="component" value="Unassembled WGS sequence"/>
</dbReference>
<evidence type="ECO:0000313" key="4">
    <source>
        <dbReference type="Proteomes" id="UP001341840"/>
    </source>
</evidence>
<keyword evidence="2" id="KW-0472">Membrane</keyword>
<proteinExistence type="predicted"/>
<keyword evidence="4" id="KW-1185">Reference proteome</keyword>
<reference evidence="3 4" key="1">
    <citation type="journal article" date="2023" name="Plants (Basel)">
        <title>Bridging the Gap: Combining Genomics and Transcriptomics Approaches to Understand Stylosanthes scabra, an Orphan Legume from the Brazilian Caatinga.</title>
        <authorList>
            <person name="Ferreira-Neto J.R.C."/>
            <person name="da Silva M.D."/>
            <person name="Binneck E."/>
            <person name="de Melo N.F."/>
            <person name="da Silva R.H."/>
            <person name="de Melo A.L.T.M."/>
            <person name="Pandolfi V."/>
            <person name="Bustamante F.O."/>
            <person name="Brasileiro-Vidal A.C."/>
            <person name="Benko-Iseppon A.M."/>
        </authorList>
    </citation>
    <scope>NUCLEOTIDE SEQUENCE [LARGE SCALE GENOMIC DNA]</scope>
    <source>
        <tissue evidence="3">Leaves</tissue>
    </source>
</reference>
<feature type="compositionally biased region" description="Low complexity" evidence="1">
    <location>
        <begin position="38"/>
        <end position="54"/>
    </location>
</feature>
<comment type="caution">
    <text evidence="3">The sequence shown here is derived from an EMBL/GenBank/DDBJ whole genome shotgun (WGS) entry which is preliminary data.</text>
</comment>
<evidence type="ECO:0000256" key="1">
    <source>
        <dbReference type="SAM" id="MobiDB-lite"/>
    </source>
</evidence>
<organism evidence="3 4">
    <name type="scientific">Stylosanthes scabra</name>
    <dbReference type="NCBI Taxonomy" id="79078"/>
    <lineage>
        <taxon>Eukaryota</taxon>
        <taxon>Viridiplantae</taxon>
        <taxon>Streptophyta</taxon>
        <taxon>Embryophyta</taxon>
        <taxon>Tracheophyta</taxon>
        <taxon>Spermatophyta</taxon>
        <taxon>Magnoliopsida</taxon>
        <taxon>eudicotyledons</taxon>
        <taxon>Gunneridae</taxon>
        <taxon>Pentapetalae</taxon>
        <taxon>rosids</taxon>
        <taxon>fabids</taxon>
        <taxon>Fabales</taxon>
        <taxon>Fabaceae</taxon>
        <taxon>Papilionoideae</taxon>
        <taxon>50 kb inversion clade</taxon>
        <taxon>dalbergioids sensu lato</taxon>
        <taxon>Dalbergieae</taxon>
        <taxon>Pterocarpus clade</taxon>
        <taxon>Stylosanthes</taxon>
    </lineage>
</organism>
<name>A0ABU6QJP0_9FABA</name>
<dbReference type="EMBL" id="JASCZI010000418">
    <property type="protein sequence ID" value="MED6111681.1"/>
    <property type="molecule type" value="Genomic_DNA"/>
</dbReference>
<feature type="transmembrane region" description="Helical" evidence="2">
    <location>
        <begin position="78"/>
        <end position="97"/>
    </location>
</feature>
<keyword evidence="2" id="KW-0812">Transmembrane</keyword>
<feature type="compositionally biased region" description="Basic and acidic residues" evidence="1">
    <location>
        <begin position="62"/>
        <end position="71"/>
    </location>
</feature>
<feature type="compositionally biased region" description="Polar residues" evidence="1">
    <location>
        <begin position="28"/>
        <end position="37"/>
    </location>
</feature>